<feature type="region of interest" description="Disordered" evidence="1">
    <location>
        <begin position="153"/>
        <end position="173"/>
    </location>
</feature>
<name>A0A919K4G1_9ACTN</name>
<accession>A0A919K4G1</accession>
<comment type="caution">
    <text evidence="2">The sequence shown here is derived from an EMBL/GenBank/DDBJ whole genome shotgun (WGS) entry which is preliminary data.</text>
</comment>
<dbReference type="AlphaFoldDB" id="A0A919K4G1"/>
<feature type="region of interest" description="Disordered" evidence="1">
    <location>
        <begin position="23"/>
        <end position="43"/>
    </location>
</feature>
<organism evidence="2 3">
    <name type="scientific">Paractinoplanes rishiriensis</name>
    <dbReference type="NCBI Taxonomy" id="1050105"/>
    <lineage>
        <taxon>Bacteria</taxon>
        <taxon>Bacillati</taxon>
        <taxon>Actinomycetota</taxon>
        <taxon>Actinomycetes</taxon>
        <taxon>Micromonosporales</taxon>
        <taxon>Micromonosporaceae</taxon>
        <taxon>Paractinoplanes</taxon>
    </lineage>
</organism>
<protein>
    <submittedName>
        <fullName evidence="2">Uncharacterized protein</fullName>
    </submittedName>
</protein>
<gene>
    <name evidence="2" type="ORF">Ari01nite_62500</name>
</gene>
<keyword evidence="3" id="KW-1185">Reference proteome</keyword>
<evidence type="ECO:0000256" key="1">
    <source>
        <dbReference type="SAM" id="MobiDB-lite"/>
    </source>
</evidence>
<evidence type="ECO:0000313" key="3">
    <source>
        <dbReference type="Proteomes" id="UP000636960"/>
    </source>
</evidence>
<sequence length="278" mass="28616">MEAQFPLVDERDEGGQVSGVVAGHEVDAGGDGHGGGYQRSAGAQDRGVDRCRGAVQQDVDRLVEFAAVPDDLCRAQFAGGVAAAGAGGGDDVGAGVAGELEGEAADRADAGDQDALAGCDGGVFVDGLPGGEPGDRQGCGVRERDGRRCRDKSIFKGDGVRGGGSPVEQADHRPAVDGAGDVVAEGVRQVDVEQVAQQAAPQAQFGRVERRGFHVHQHLAGAGRGGGDVVVGEHRDVSVAVHAHRLHGFDRTAPRRDDECVRTAFVYAVVSWMCSAMC</sequence>
<dbReference type="EMBL" id="BOMV01000065">
    <property type="protein sequence ID" value="GIE98785.1"/>
    <property type="molecule type" value="Genomic_DNA"/>
</dbReference>
<evidence type="ECO:0000313" key="2">
    <source>
        <dbReference type="EMBL" id="GIE98785.1"/>
    </source>
</evidence>
<proteinExistence type="predicted"/>
<dbReference type="Proteomes" id="UP000636960">
    <property type="component" value="Unassembled WGS sequence"/>
</dbReference>
<reference evidence="2" key="1">
    <citation type="submission" date="2021-01" db="EMBL/GenBank/DDBJ databases">
        <title>Whole genome shotgun sequence of Actinoplanes rishiriensis NBRC 108556.</title>
        <authorList>
            <person name="Komaki H."/>
            <person name="Tamura T."/>
        </authorList>
    </citation>
    <scope>NUCLEOTIDE SEQUENCE</scope>
    <source>
        <strain evidence="2">NBRC 108556</strain>
    </source>
</reference>